<evidence type="ECO:0000313" key="6">
    <source>
        <dbReference type="Proteomes" id="UP001054857"/>
    </source>
</evidence>
<dbReference type="AlphaFoldDB" id="A0AAD3HIB3"/>
<evidence type="ECO:0000256" key="1">
    <source>
        <dbReference type="ARBA" id="ARBA00022857"/>
    </source>
</evidence>
<feature type="region of interest" description="Disordered" evidence="3">
    <location>
        <begin position="17"/>
        <end position="36"/>
    </location>
</feature>
<dbReference type="GO" id="GO:0050661">
    <property type="term" value="F:NADP binding"/>
    <property type="evidence" value="ECO:0007669"/>
    <property type="project" value="TreeGrafter"/>
</dbReference>
<dbReference type="InterPro" id="IPR013328">
    <property type="entry name" value="6PGD_dom2"/>
</dbReference>
<evidence type="ECO:0000256" key="2">
    <source>
        <dbReference type="ARBA" id="ARBA00023002"/>
    </source>
</evidence>
<dbReference type="GO" id="GO:0008677">
    <property type="term" value="F:2-dehydropantoate 2-reductase activity"/>
    <property type="evidence" value="ECO:0007669"/>
    <property type="project" value="TreeGrafter"/>
</dbReference>
<feature type="non-terminal residue" evidence="5">
    <location>
        <position position="1"/>
    </location>
</feature>
<dbReference type="GO" id="GO:0005737">
    <property type="term" value="C:cytoplasm"/>
    <property type="evidence" value="ECO:0007669"/>
    <property type="project" value="TreeGrafter"/>
</dbReference>
<proteinExistence type="predicted"/>
<keyword evidence="6" id="KW-1185">Reference proteome</keyword>
<accession>A0AAD3HIB3</accession>
<sequence length="129" mass="13362">GNGAGVRVAEEAAAAEGTGCLPRRQENGKGSSATGDASALEVVQGRNAESAEAALYEWVLGVARATARNRSSMLQDVAAGRRTEVDYLSGWVLRVAAARGVAAPVNGALYGMVRRCSGVRMWGIMHACV</sequence>
<feature type="domain" description="Ketopantoate reductase C-terminal" evidence="4">
    <location>
        <begin position="39"/>
        <end position="115"/>
    </location>
</feature>
<protein>
    <recommendedName>
        <fullName evidence="4">Ketopantoate reductase C-terminal domain-containing protein</fullName>
    </recommendedName>
</protein>
<comment type="caution">
    <text evidence="5">The sequence shown here is derived from an EMBL/GenBank/DDBJ whole genome shotgun (WGS) entry which is preliminary data.</text>
</comment>
<dbReference type="InterPro" id="IPR050838">
    <property type="entry name" value="Ketopantoate_reductase"/>
</dbReference>
<keyword evidence="2" id="KW-0560">Oxidoreductase</keyword>
<evidence type="ECO:0000259" key="4">
    <source>
        <dbReference type="Pfam" id="PF08546"/>
    </source>
</evidence>
<keyword evidence="1" id="KW-0521">NADP</keyword>
<evidence type="ECO:0000256" key="3">
    <source>
        <dbReference type="SAM" id="MobiDB-lite"/>
    </source>
</evidence>
<dbReference type="PANTHER" id="PTHR43765:SF2">
    <property type="entry name" value="2-DEHYDROPANTOATE 2-REDUCTASE"/>
    <property type="match status" value="1"/>
</dbReference>
<dbReference type="Gene3D" id="1.10.1040.10">
    <property type="entry name" value="N-(1-d-carboxylethyl)-l-norvaline Dehydrogenase, domain 2"/>
    <property type="match status" value="1"/>
</dbReference>
<dbReference type="InterPro" id="IPR008927">
    <property type="entry name" value="6-PGluconate_DH-like_C_sf"/>
</dbReference>
<name>A0AAD3HIB3_9CHLO</name>
<dbReference type="Proteomes" id="UP001054857">
    <property type="component" value="Unassembled WGS sequence"/>
</dbReference>
<evidence type="ECO:0000313" key="5">
    <source>
        <dbReference type="EMBL" id="GFR41390.1"/>
    </source>
</evidence>
<dbReference type="InterPro" id="IPR013752">
    <property type="entry name" value="KPA_reductase"/>
</dbReference>
<organism evidence="5 6">
    <name type="scientific">Astrephomene gubernaculifera</name>
    <dbReference type="NCBI Taxonomy" id="47775"/>
    <lineage>
        <taxon>Eukaryota</taxon>
        <taxon>Viridiplantae</taxon>
        <taxon>Chlorophyta</taxon>
        <taxon>core chlorophytes</taxon>
        <taxon>Chlorophyceae</taxon>
        <taxon>CS clade</taxon>
        <taxon>Chlamydomonadales</taxon>
        <taxon>Astrephomenaceae</taxon>
        <taxon>Astrephomene</taxon>
    </lineage>
</organism>
<dbReference type="SUPFAM" id="SSF48179">
    <property type="entry name" value="6-phosphogluconate dehydrogenase C-terminal domain-like"/>
    <property type="match status" value="1"/>
</dbReference>
<reference evidence="5 6" key="1">
    <citation type="journal article" date="2021" name="Sci. Rep.">
        <title>Genome sequencing of the multicellular alga Astrephomene provides insights into convergent evolution of germ-soma differentiation.</title>
        <authorList>
            <person name="Yamashita S."/>
            <person name="Yamamoto K."/>
            <person name="Matsuzaki R."/>
            <person name="Suzuki S."/>
            <person name="Yamaguchi H."/>
            <person name="Hirooka S."/>
            <person name="Minakuchi Y."/>
            <person name="Miyagishima S."/>
            <person name="Kawachi M."/>
            <person name="Toyoda A."/>
            <person name="Nozaki H."/>
        </authorList>
    </citation>
    <scope>NUCLEOTIDE SEQUENCE [LARGE SCALE GENOMIC DNA]</scope>
    <source>
        <strain evidence="5 6">NIES-4017</strain>
    </source>
</reference>
<dbReference type="PANTHER" id="PTHR43765">
    <property type="entry name" value="2-DEHYDROPANTOATE 2-REDUCTASE-RELATED"/>
    <property type="match status" value="1"/>
</dbReference>
<gene>
    <name evidence="5" type="ORF">Agub_g2073</name>
</gene>
<dbReference type="Pfam" id="PF08546">
    <property type="entry name" value="ApbA_C"/>
    <property type="match status" value="1"/>
</dbReference>
<dbReference type="EMBL" id="BMAR01000001">
    <property type="protein sequence ID" value="GFR41390.1"/>
    <property type="molecule type" value="Genomic_DNA"/>
</dbReference>